<dbReference type="GO" id="GO:0046872">
    <property type="term" value="F:metal ion binding"/>
    <property type="evidence" value="ECO:0007669"/>
    <property type="project" value="UniProtKB-KW"/>
</dbReference>
<evidence type="ECO:0000256" key="4">
    <source>
        <dbReference type="ARBA" id="ARBA00022842"/>
    </source>
</evidence>
<dbReference type="InterPro" id="IPR015797">
    <property type="entry name" value="NUDIX_hydrolase-like_dom_sf"/>
</dbReference>
<dbReference type="PANTHER" id="PTHR42904:SF12">
    <property type="entry name" value="ADP-RIBOSE PYROPHOSPHATASE-RELATED"/>
    <property type="match status" value="1"/>
</dbReference>
<protein>
    <submittedName>
        <fullName evidence="7">DNA mismatch repair protein MutT</fullName>
    </submittedName>
</protein>
<dbReference type="GO" id="GO:0006742">
    <property type="term" value="P:NADP+ catabolic process"/>
    <property type="evidence" value="ECO:0007669"/>
    <property type="project" value="TreeGrafter"/>
</dbReference>
<comment type="similarity">
    <text evidence="5">Belongs to the Nudix hydrolase family.</text>
</comment>
<keyword evidence="4" id="KW-0460">Magnesium</keyword>
<evidence type="ECO:0000256" key="1">
    <source>
        <dbReference type="ARBA" id="ARBA00001946"/>
    </source>
</evidence>
<sequence length="175" mass="19657">MSHPLELFRFCPVCGSNKFIENNNQSKRCETCGFIDYINPKAAVVAVITNTRGDILVCRRAKDPAKGTLDMPGGFTDLNETAEEAVIREVKEETGLTVTGTRYLFSLPNTYKYSGLNVPTMDLFFECDVFETSGITAQDDVTEAWFIPRNEIDPSQFGLTSIQKGIRRIIKEKEK</sequence>
<dbReference type="GO" id="GO:0035529">
    <property type="term" value="F:NADH pyrophosphatase activity"/>
    <property type="evidence" value="ECO:0007669"/>
    <property type="project" value="TreeGrafter"/>
</dbReference>
<dbReference type="PROSITE" id="PS00893">
    <property type="entry name" value="NUDIX_BOX"/>
    <property type="match status" value="1"/>
</dbReference>
<dbReference type="CDD" id="cd04681">
    <property type="entry name" value="NUDIX_Hydrolase"/>
    <property type="match status" value="1"/>
</dbReference>
<comment type="cofactor">
    <cofactor evidence="1">
        <name>Mg(2+)</name>
        <dbReference type="ChEBI" id="CHEBI:18420"/>
    </cofactor>
</comment>
<dbReference type="PROSITE" id="PS51462">
    <property type="entry name" value="NUDIX"/>
    <property type="match status" value="1"/>
</dbReference>
<organism evidence="7 8">
    <name type="scientific">Coprobacter fastidiosus</name>
    <dbReference type="NCBI Taxonomy" id="1099853"/>
    <lineage>
        <taxon>Bacteria</taxon>
        <taxon>Pseudomonadati</taxon>
        <taxon>Bacteroidota</taxon>
        <taxon>Bacteroidia</taxon>
        <taxon>Bacteroidales</taxon>
        <taxon>Barnesiellaceae</taxon>
        <taxon>Coprobacter</taxon>
    </lineage>
</organism>
<feature type="domain" description="Nudix hydrolase" evidence="6">
    <location>
        <begin position="39"/>
        <end position="175"/>
    </location>
</feature>
<dbReference type="EMBL" id="DNWC01000084">
    <property type="protein sequence ID" value="HBJ08609.1"/>
    <property type="molecule type" value="Genomic_DNA"/>
</dbReference>
<dbReference type="PANTHER" id="PTHR42904">
    <property type="entry name" value="NUDIX HYDROLASE, NUDC SUBFAMILY"/>
    <property type="match status" value="1"/>
</dbReference>
<evidence type="ECO:0000256" key="5">
    <source>
        <dbReference type="RuleBase" id="RU003476"/>
    </source>
</evidence>
<keyword evidence="3 5" id="KW-0378">Hydrolase</keyword>
<comment type="caution">
    <text evidence="7">The sequence shown here is derived from an EMBL/GenBank/DDBJ whole genome shotgun (WGS) entry which is preliminary data.</text>
</comment>
<dbReference type="Gene3D" id="3.90.79.10">
    <property type="entry name" value="Nucleoside Triphosphate Pyrophosphohydrolase"/>
    <property type="match status" value="1"/>
</dbReference>
<evidence type="ECO:0000256" key="2">
    <source>
        <dbReference type="ARBA" id="ARBA00022723"/>
    </source>
</evidence>
<dbReference type="InterPro" id="IPR000086">
    <property type="entry name" value="NUDIX_hydrolase_dom"/>
</dbReference>
<dbReference type="InterPro" id="IPR020084">
    <property type="entry name" value="NUDIX_hydrolase_CS"/>
</dbReference>
<dbReference type="SUPFAM" id="SSF55811">
    <property type="entry name" value="Nudix"/>
    <property type="match status" value="1"/>
</dbReference>
<evidence type="ECO:0000313" key="8">
    <source>
        <dbReference type="Proteomes" id="UP000262954"/>
    </source>
</evidence>
<reference evidence="7 8" key="1">
    <citation type="journal article" date="2018" name="Nat. Biotechnol.">
        <title>A standardized bacterial taxonomy based on genome phylogeny substantially revises the tree of life.</title>
        <authorList>
            <person name="Parks D.H."/>
            <person name="Chuvochina M."/>
            <person name="Waite D.W."/>
            <person name="Rinke C."/>
            <person name="Skarshewski A."/>
            <person name="Chaumeil P.A."/>
            <person name="Hugenholtz P."/>
        </authorList>
    </citation>
    <scope>NUCLEOTIDE SEQUENCE [LARGE SCALE GENOMIC DNA]</scope>
    <source>
        <strain evidence="7">UBA11482</strain>
    </source>
</reference>
<gene>
    <name evidence="7" type="ORF">DDY73_06340</name>
</gene>
<dbReference type="Pfam" id="PF00293">
    <property type="entry name" value="NUDIX"/>
    <property type="match status" value="1"/>
</dbReference>
<proteinExistence type="inferred from homology"/>
<dbReference type="PRINTS" id="PR00502">
    <property type="entry name" value="NUDIXFAMILY"/>
</dbReference>
<dbReference type="InterPro" id="IPR020476">
    <property type="entry name" value="Nudix_hydrolase"/>
</dbReference>
<dbReference type="GO" id="GO:0005829">
    <property type="term" value="C:cytosol"/>
    <property type="evidence" value="ECO:0007669"/>
    <property type="project" value="TreeGrafter"/>
</dbReference>
<dbReference type="InterPro" id="IPR050241">
    <property type="entry name" value="NAD-cap_RNA_hydrolase_NudC"/>
</dbReference>
<keyword evidence="2" id="KW-0479">Metal-binding</keyword>
<evidence type="ECO:0000256" key="3">
    <source>
        <dbReference type="ARBA" id="ARBA00022801"/>
    </source>
</evidence>
<dbReference type="Proteomes" id="UP000262954">
    <property type="component" value="Unassembled WGS sequence"/>
</dbReference>
<name>A0A354M270_9BACT</name>
<evidence type="ECO:0000313" key="7">
    <source>
        <dbReference type="EMBL" id="HBJ08609.1"/>
    </source>
</evidence>
<evidence type="ECO:0000259" key="6">
    <source>
        <dbReference type="PROSITE" id="PS51462"/>
    </source>
</evidence>
<dbReference type="GO" id="GO:0019677">
    <property type="term" value="P:NAD+ catabolic process"/>
    <property type="evidence" value="ECO:0007669"/>
    <property type="project" value="TreeGrafter"/>
</dbReference>
<accession>A0A354M270</accession>
<dbReference type="AlphaFoldDB" id="A0A354M270"/>